<dbReference type="Proteomes" id="UP000092024">
    <property type="component" value="Unassembled WGS sequence"/>
</dbReference>
<gene>
    <name evidence="2" type="ORF">A7K91_10850</name>
</gene>
<keyword evidence="3" id="KW-1185">Reference proteome</keyword>
<dbReference type="InterPro" id="IPR016181">
    <property type="entry name" value="Acyl_CoA_acyltransferase"/>
</dbReference>
<accession>A0A1A5YIZ0</accession>
<dbReference type="OrthoDB" id="9809725at2"/>
<dbReference type="SUPFAM" id="SSF55729">
    <property type="entry name" value="Acyl-CoA N-acyltransferases (Nat)"/>
    <property type="match status" value="1"/>
</dbReference>
<dbReference type="AlphaFoldDB" id="A0A1A5YIZ0"/>
<evidence type="ECO:0000313" key="3">
    <source>
        <dbReference type="Proteomes" id="UP000092024"/>
    </source>
</evidence>
<name>A0A1A5YIZ0_9BACL</name>
<dbReference type="STRING" id="1844972.A7K91_10850"/>
<dbReference type="EMBL" id="LYPA01000056">
    <property type="protein sequence ID" value="OBR65533.1"/>
    <property type="molecule type" value="Genomic_DNA"/>
</dbReference>
<evidence type="ECO:0000259" key="1">
    <source>
        <dbReference type="Pfam" id="PF13480"/>
    </source>
</evidence>
<feature type="domain" description="BioF2-like acetyltransferase" evidence="1">
    <location>
        <begin position="206"/>
        <end position="338"/>
    </location>
</feature>
<dbReference type="InterPro" id="IPR038740">
    <property type="entry name" value="BioF2-like_GNAT_dom"/>
</dbReference>
<protein>
    <recommendedName>
        <fullName evidence="1">BioF2-like acetyltransferase domain-containing protein</fullName>
    </recommendedName>
</protein>
<dbReference type="RefSeq" id="WP_068683279.1">
    <property type="nucleotide sequence ID" value="NZ_LYPA01000056.1"/>
</dbReference>
<sequence>MTSEVAFYDQTNLHELVWPDTPDGRYGRAYLEPLIREGVASYITNVQTVLQVAAIGDLILPLTINEGEYGNAYVVSPYTHYVSYAKQELMLLKSPLLEKGLSVLLDGLGYGMKKSYFNRVVHINNWLLSTNLFPDVKGEQLLAVLEAVKKRYPKHAIVIRSLCASLHEELMDSLRARGCKLVPSRQIYMYHANEPGFGNAKARWLLKRDYELLAKQGYDFVSAAEMTEADIPRIAELYKLLYLDKYSLHNPQFSESYITLAKEAGILQLYGLRRNGRLDAVMGYFCRNGVMTTPLFGYDTTLPQSVGLYRMLSACLIRQSRENGHLLHESAGAAQFKRNRGAIPDFEYSAVYDRHLPLGRRWAWSLLEGLLNKVGVPLMRRLKL</sequence>
<organism evidence="2 3">
    <name type="scientific">Paenibacillus oryzae</name>
    <dbReference type="NCBI Taxonomy" id="1844972"/>
    <lineage>
        <taxon>Bacteria</taxon>
        <taxon>Bacillati</taxon>
        <taxon>Bacillota</taxon>
        <taxon>Bacilli</taxon>
        <taxon>Bacillales</taxon>
        <taxon>Paenibacillaceae</taxon>
        <taxon>Paenibacillus</taxon>
    </lineage>
</organism>
<evidence type="ECO:0000313" key="2">
    <source>
        <dbReference type="EMBL" id="OBR65533.1"/>
    </source>
</evidence>
<comment type="caution">
    <text evidence="2">The sequence shown here is derived from an EMBL/GenBank/DDBJ whole genome shotgun (WGS) entry which is preliminary data.</text>
</comment>
<dbReference type="Pfam" id="PF13480">
    <property type="entry name" value="Acetyltransf_6"/>
    <property type="match status" value="1"/>
</dbReference>
<reference evidence="2 3" key="1">
    <citation type="submission" date="2016-05" db="EMBL/GenBank/DDBJ databases">
        <title>Paenibacillus oryzae. sp. nov., isolated from the rice root.</title>
        <authorList>
            <person name="Zhang J."/>
            <person name="Zhang X."/>
        </authorList>
    </citation>
    <scope>NUCLEOTIDE SEQUENCE [LARGE SCALE GENOMIC DNA]</scope>
    <source>
        <strain evidence="2 3">1DrF-4</strain>
    </source>
</reference>
<proteinExistence type="predicted"/>